<evidence type="ECO:0000256" key="2">
    <source>
        <dbReference type="SAM" id="MobiDB-lite"/>
    </source>
</evidence>
<gene>
    <name evidence="5" type="ORF">EJB05_32496</name>
</gene>
<feature type="domain" description="DUF641" evidence="3">
    <location>
        <begin position="242"/>
        <end position="369"/>
    </location>
</feature>
<dbReference type="InterPro" id="IPR040225">
    <property type="entry name" value="GIL1-like"/>
</dbReference>
<dbReference type="Proteomes" id="UP000324897">
    <property type="component" value="Unassembled WGS sequence"/>
</dbReference>
<dbReference type="Gramene" id="TVU22778">
    <property type="protein sequence ID" value="TVU22778"/>
    <property type="gene ID" value="EJB05_32496"/>
</dbReference>
<accession>A0A5J9UHW1</accession>
<feature type="domain" description="GIL1/IRKI C-terminal" evidence="4">
    <location>
        <begin position="576"/>
        <end position="628"/>
    </location>
</feature>
<dbReference type="PANTHER" id="PTHR31161">
    <property type="entry name" value="PROTEIN GRAVITROPIC IN THE LIGHT 1"/>
    <property type="match status" value="1"/>
</dbReference>
<evidence type="ECO:0000259" key="4">
    <source>
        <dbReference type="Pfam" id="PF24994"/>
    </source>
</evidence>
<dbReference type="GO" id="GO:0009639">
    <property type="term" value="P:response to red or far red light"/>
    <property type="evidence" value="ECO:0007669"/>
    <property type="project" value="InterPro"/>
</dbReference>
<dbReference type="OrthoDB" id="1915848at2759"/>
<feature type="coiled-coil region" evidence="1">
    <location>
        <begin position="321"/>
        <end position="355"/>
    </location>
</feature>
<comment type="caution">
    <text evidence="5">The sequence shown here is derived from an EMBL/GenBank/DDBJ whole genome shotgun (WGS) entry which is preliminary data.</text>
</comment>
<name>A0A5J9UHW1_9POAL</name>
<feature type="region of interest" description="Disordered" evidence="2">
    <location>
        <begin position="104"/>
        <end position="193"/>
    </location>
</feature>
<evidence type="ECO:0000256" key="1">
    <source>
        <dbReference type="SAM" id="Coils"/>
    </source>
</evidence>
<evidence type="ECO:0000313" key="5">
    <source>
        <dbReference type="EMBL" id="TVU22778.1"/>
    </source>
</evidence>
<evidence type="ECO:0000313" key="6">
    <source>
        <dbReference type="Proteomes" id="UP000324897"/>
    </source>
</evidence>
<dbReference type="InterPro" id="IPR006943">
    <property type="entry name" value="DUF641_pln"/>
</dbReference>
<feature type="region of interest" description="Disordered" evidence="2">
    <location>
        <begin position="22"/>
        <end position="43"/>
    </location>
</feature>
<keyword evidence="1" id="KW-0175">Coiled coil</keyword>
<dbReference type="InterPro" id="IPR056813">
    <property type="entry name" value="GIL1_IRKI_C"/>
</dbReference>
<feature type="non-terminal residue" evidence="5">
    <location>
        <position position="1"/>
    </location>
</feature>
<dbReference type="EMBL" id="RWGY01000026">
    <property type="protein sequence ID" value="TVU22778.1"/>
    <property type="molecule type" value="Genomic_DNA"/>
</dbReference>
<protein>
    <submittedName>
        <fullName evidence="5">Uncharacterized protein</fullName>
    </submittedName>
</protein>
<proteinExistence type="predicted"/>
<dbReference type="Pfam" id="PF04859">
    <property type="entry name" value="DUF641"/>
    <property type="match status" value="1"/>
</dbReference>
<dbReference type="AlphaFoldDB" id="A0A5J9UHW1"/>
<evidence type="ECO:0000259" key="3">
    <source>
        <dbReference type="Pfam" id="PF04859"/>
    </source>
</evidence>
<reference evidence="5 6" key="1">
    <citation type="journal article" date="2019" name="Sci. Rep.">
        <title>A high-quality genome of Eragrostis curvula grass provides insights into Poaceae evolution and supports new strategies to enhance forage quality.</title>
        <authorList>
            <person name="Carballo J."/>
            <person name="Santos B.A.C.M."/>
            <person name="Zappacosta D."/>
            <person name="Garbus I."/>
            <person name="Selva J.P."/>
            <person name="Gallo C.A."/>
            <person name="Diaz A."/>
            <person name="Albertini E."/>
            <person name="Caccamo M."/>
            <person name="Echenique V."/>
        </authorList>
    </citation>
    <scope>NUCLEOTIDE SEQUENCE [LARGE SCALE GENOMIC DNA]</scope>
    <source>
        <strain evidence="6">cv. Victoria</strain>
        <tissue evidence="5">Leaf</tissue>
    </source>
</reference>
<keyword evidence="6" id="KW-1185">Reference proteome</keyword>
<dbReference type="Pfam" id="PF24994">
    <property type="entry name" value="GIL1_IRKI_C"/>
    <property type="match status" value="1"/>
</dbReference>
<dbReference type="GO" id="GO:0009959">
    <property type="term" value="P:negative gravitropism"/>
    <property type="evidence" value="ECO:0007669"/>
    <property type="project" value="InterPro"/>
</dbReference>
<sequence length="636" mass="69761">MDGNKIVSFNITSKRVVVPDSHRVASSSARPRPRRDGGVGAVGWLGPCRRRPDERDDSCARRFEAEVKGRRIAVEQHHRLFLVLTPEAGILLLPQLRCLLDKSEPQNQTRGEEDEEEAGEEPAVTTPPSMEAQVAAPHHHQKPAPTRARSFAKLLRRKPRADAASPEEPEAPTSAAADGFEEPRQPPPTVPSLSKLKLSGNLAAAYSFDAFFRSAAEKKAAAGAGGGGGGGARPVTEVPPDAAADALLANLFAGVSAVKAAYAQLQLAQFPYDAEAIQGADAAVVGELTRLSDTKRRYLRDPAAAAKGAAAAGHTPLAAHAEEQRHLLKTYQITARKLESELRSKEAEADRIRSSLSAELRAERALEARLHPGRTLASLDDLHVSGLNPTHFLTALRHTVKSIRSFAKSMLNSMQSAGWDLAAAAAAVHPGVPLRRSGDTKFVFESYVAMKMFANFHRRDFNFSFLDEREFYDRRRFFEEFTELKAATASDFLDVRNARWGGFGKFLRAKYLSLVHARMETAFFGRLEQRGIVSAGPGFPESSWFADFAEMARRVWLLHCLFFAFDGGAEDDGASIFQVRTGARFSEVYMESVNDGRADENVAEDRVVGFTVVPGFRVGRTLIQCRVYLSRPARRP</sequence>
<organism evidence="5 6">
    <name type="scientific">Eragrostis curvula</name>
    <name type="common">weeping love grass</name>
    <dbReference type="NCBI Taxonomy" id="38414"/>
    <lineage>
        <taxon>Eukaryota</taxon>
        <taxon>Viridiplantae</taxon>
        <taxon>Streptophyta</taxon>
        <taxon>Embryophyta</taxon>
        <taxon>Tracheophyta</taxon>
        <taxon>Spermatophyta</taxon>
        <taxon>Magnoliopsida</taxon>
        <taxon>Liliopsida</taxon>
        <taxon>Poales</taxon>
        <taxon>Poaceae</taxon>
        <taxon>PACMAD clade</taxon>
        <taxon>Chloridoideae</taxon>
        <taxon>Eragrostideae</taxon>
        <taxon>Eragrostidinae</taxon>
        <taxon>Eragrostis</taxon>
    </lineage>
</organism>